<evidence type="ECO:0000313" key="1">
    <source>
        <dbReference type="EMBL" id="KAL3537596.1"/>
    </source>
</evidence>
<dbReference type="EMBL" id="JBJUIK010000001">
    <property type="protein sequence ID" value="KAL3537596.1"/>
    <property type="molecule type" value="Genomic_DNA"/>
</dbReference>
<keyword evidence="2" id="KW-1185">Reference proteome</keyword>
<organism evidence="1 2">
    <name type="scientific">Cinchona calisaya</name>
    <dbReference type="NCBI Taxonomy" id="153742"/>
    <lineage>
        <taxon>Eukaryota</taxon>
        <taxon>Viridiplantae</taxon>
        <taxon>Streptophyta</taxon>
        <taxon>Embryophyta</taxon>
        <taxon>Tracheophyta</taxon>
        <taxon>Spermatophyta</taxon>
        <taxon>Magnoliopsida</taxon>
        <taxon>eudicotyledons</taxon>
        <taxon>Gunneridae</taxon>
        <taxon>Pentapetalae</taxon>
        <taxon>asterids</taxon>
        <taxon>lamiids</taxon>
        <taxon>Gentianales</taxon>
        <taxon>Rubiaceae</taxon>
        <taxon>Cinchonoideae</taxon>
        <taxon>Cinchoneae</taxon>
        <taxon>Cinchona</taxon>
    </lineage>
</organism>
<protein>
    <submittedName>
        <fullName evidence="1">Uncharacterized protein</fullName>
    </submittedName>
</protein>
<name>A0ABD3B2F2_9GENT</name>
<comment type="caution">
    <text evidence="1">The sequence shown here is derived from an EMBL/GenBank/DDBJ whole genome shotgun (WGS) entry which is preliminary data.</text>
</comment>
<sequence length="108" mass="12621">MNAVLQNHMASIQFLRFNLSRFHNNWQKGLKNITFLLHGRQVDDFTFRSVMEDQASEVMEGNKDIKDVYMPAEEVYNEEQEWVNESYGVDLPTSIGTNTCLETEPIKF</sequence>
<dbReference type="Proteomes" id="UP001630127">
    <property type="component" value="Unassembled WGS sequence"/>
</dbReference>
<accession>A0ABD3B2F2</accession>
<proteinExistence type="predicted"/>
<reference evidence="1 2" key="1">
    <citation type="submission" date="2024-11" db="EMBL/GenBank/DDBJ databases">
        <title>A near-complete genome assembly of Cinchona calisaya.</title>
        <authorList>
            <person name="Lian D.C."/>
            <person name="Zhao X.W."/>
            <person name="Wei L."/>
        </authorList>
    </citation>
    <scope>NUCLEOTIDE SEQUENCE [LARGE SCALE GENOMIC DNA]</scope>
    <source>
        <tissue evidence="1">Nenye</tissue>
    </source>
</reference>
<gene>
    <name evidence="1" type="ORF">ACH5RR_000962</name>
</gene>
<evidence type="ECO:0000313" key="2">
    <source>
        <dbReference type="Proteomes" id="UP001630127"/>
    </source>
</evidence>
<dbReference type="AlphaFoldDB" id="A0ABD3B2F2"/>